<proteinExistence type="predicted"/>
<dbReference type="EMBL" id="CAHS01000021">
    <property type="protein sequence ID" value="CCG88445.1"/>
    <property type="molecule type" value="Genomic_DNA"/>
</dbReference>
<dbReference type="Proteomes" id="UP000018217">
    <property type="component" value="Unassembled WGS sequence"/>
</dbReference>
<dbReference type="STRING" id="1161919.EPIR_3082"/>
<gene>
    <name evidence="1" type="ORF">EPIR_3082</name>
</gene>
<accession>V5ZB06</accession>
<keyword evidence="2" id="KW-1185">Reference proteome</keyword>
<protein>
    <submittedName>
        <fullName evidence="1">Uncharacterized protein</fullName>
    </submittedName>
</protein>
<name>V5ZB06_9GAMM</name>
<evidence type="ECO:0000313" key="1">
    <source>
        <dbReference type="EMBL" id="CCG88445.1"/>
    </source>
</evidence>
<reference evidence="1 2" key="1">
    <citation type="journal article" date="2013" name="Syst. Appl. Microbiol.">
        <title>Phylogenetic position and virulence apparatus of the pear flower necrosis pathogen Erwinia piriflorinigrans CFBP 5888T as assessed by comparative genomics.</title>
        <authorList>
            <person name="Smits T.H."/>
            <person name="Rezzonico F."/>
            <person name="Lopez M.M."/>
            <person name="Blom J."/>
            <person name="Goesmann A."/>
            <person name="Frey J.E."/>
            <person name="Duffy B."/>
        </authorList>
    </citation>
    <scope>NUCLEOTIDE SEQUENCE [LARGE SCALE GENOMIC DNA]</scope>
    <source>
        <strain evidence="2">CFBP5888</strain>
    </source>
</reference>
<dbReference type="AlphaFoldDB" id="V5ZB06"/>
<evidence type="ECO:0000313" key="2">
    <source>
        <dbReference type="Proteomes" id="UP000018217"/>
    </source>
</evidence>
<sequence length="36" mass="4360">MRWASLFSGLFMAFLSLEINHFCHFIPRPTPFRYLL</sequence>
<comment type="caution">
    <text evidence="1">The sequence shown here is derived from an EMBL/GenBank/DDBJ whole genome shotgun (WGS) entry which is preliminary data.</text>
</comment>
<organism evidence="1 2">
    <name type="scientific">Erwinia piriflorinigrans CFBP 5888</name>
    <dbReference type="NCBI Taxonomy" id="1161919"/>
    <lineage>
        <taxon>Bacteria</taxon>
        <taxon>Pseudomonadati</taxon>
        <taxon>Pseudomonadota</taxon>
        <taxon>Gammaproteobacteria</taxon>
        <taxon>Enterobacterales</taxon>
        <taxon>Erwiniaceae</taxon>
        <taxon>Erwinia</taxon>
    </lineage>
</organism>